<keyword evidence="8" id="KW-1185">Reference proteome</keyword>
<dbReference type="GO" id="GO:0032993">
    <property type="term" value="C:protein-DNA complex"/>
    <property type="evidence" value="ECO:0007669"/>
    <property type="project" value="TreeGrafter"/>
</dbReference>
<dbReference type="AlphaFoldDB" id="I1YFS9"/>
<name>I1YFS9_METFJ</name>
<reference evidence="7 8" key="1">
    <citation type="journal article" date="2012" name="J. Bacteriol.">
        <title>Complete genome sequences of Methylophaga sp. strain JAM1 and Methylophaga sp. strain JAM7.</title>
        <authorList>
            <person name="Villeneuve C."/>
            <person name="Martineau C."/>
            <person name="Mauffrey F."/>
            <person name="Villemur R."/>
        </authorList>
    </citation>
    <scope>NUCLEOTIDE SEQUENCE [LARGE SCALE GENOMIC DNA]</scope>
    <source>
        <strain evidence="7 8">JAM7</strain>
    </source>
</reference>
<dbReference type="SMART" id="SM00528">
    <property type="entry name" value="HNS"/>
    <property type="match status" value="1"/>
</dbReference>
<evidence type="ECO:0000256" key="3">
    <source>
        <dbReference type="ARBA" id="ARBA00022490"/>
    </source>
</evidence>
<protein>
    <submittedName>
        <fullName evidence="7">DNA-binding protein H-NS</fullName>
    </submittedName>
</protein>
<dbReference type="PANTHER" id="PTHR38097">
    <property type="match status" value="1"/>
</dbReference>
<dbReference type="eggNOG" id="COG2916">
    <property type="taxonomic scope" value="Bacteria"/>
</dbReference>
<dbReference type="GO" id="GO:0003681">
    <property type="term" value="F:bent DNA binding"/>
    <property type="evidence" value="ECO:0007669"/>
    <property type="project" value="TreeGrafter"/>
</dbReference>
<dbReference type="EMBL" id="CP003380">
    <property type="protein sequence ID" value="AFJ01772.1"/>
    <property type="molecule type" value="Genomic_DNA"/>
</dbReference>
<dbReference type="PATRIC" id="fig|754477.3.peg.593"/>
<evidence type="ECO:0000256" key="4">
    <source>
        <dbReference type="ARBA" id="ARBA00023125"/>
    </source>
</evidence>
<feature type="compositionally biased region" description="Basic and acidic residues" evidence="5">
    <location>
        <begin position="85"/>
        <end position="100"/>
    </location>
</feature>
<dbReference type="InterPro" id="IPR027444">
    <property type="entry name" value="H-NS_C_dom"/>
</dbReference>
<dbReference type="GO" id="GO:0005829">
    <property type="term" value="C:cytosol"/>
    <property type="evidence" value="ECO:0007669"/>
    <property type="project" value="TreeGrafter"/>
</dbReference>
<dbReference type="GO" id="GO:0001217">
    <property type="term" value="F:DNA-binding transcription repressor activity"/>
    <property type="evidence" value="ECO:0007669"/>
    <property type="project" value="TreeGrafter"/>
</dbReference>
<dbReference type="GO" id="GO:0009295">
    <property type="term" value="C:nucleoid"/>
    <property type="evidence" value="ECO:0007669"/>
    <property type="project" value="UniProtKB-SubCell"/>
</dbReference>
<evidence type="ECO:0000259" key="6">
    <source>
        <dbReference type="SMART" id="SM00528"/>
    </source>
</evidence>
<dbReference type="STRING" id="754477.Q7C_600"/>
<dbReference type="InterPro" id="IPR037150">
    <property type="entry name" value="H-NS_C_dom_sf"/>
</dbReference>
<dbReference type="RefSeq" id="WP_014703194.1">
    <property type="nucleotide sequence ID" value="NC_017856.1"/>
</dbReference>
<evidence type="ECO:0000256" key="5">
    <source>
        <dbReference type="SAM" id="MobiDB-lite"/>
    </source>
</evidence>
<accession>I1YFS9</accession>
<proteinExistence type="inferred from homology"/>
<feature type="region of interest" description="Disordered" evidence="5">
    <location>
        <begin position="79"/>
        <end position="100"/>
    </location>
</feature>
<feature type="domain" description="DNA-binding protein H-NS-like C-terminal" evidence="6">
    <location>
        <begin position="83"/>
        <end position="128"/>
    </location>
</feature>
<dbReference type="PANTHER" id="PTHR38097:SF2">
    <property type="entry name" value="DNA-BINDING PROTEIN STPA"/>
    <property type="match status" value="1"/>
</dbReference>
<comment type="similarity">
    <text evidence="2">Belongs to the histone-like protein H-NS family.</text>
</comment>
<dbReference type="SUPFAM" id="SSF81273">
    <property type="entry name" value="H-NS histone-like proteins"/>
    <property type="match status" value="1"/>
</dbReference>
<dbReference type="Pfam" id="PF00816">
    <property type="entry name" value="Histone_HNS"/>
    <property type="match status" value="1"/>
</dbReference>
<keyword evidence="4 7" id="KW-0238">DNA-binding</keyword>
<dbReference type="HOGENOM" id="CLU_117503_1_2_6"/>
<evidence type="ECO:0000313" key="7">
    <source>
        <dbReference type="EMBL" id="AFJ01772.1"/>
    </source>
</evidence>
<dbReference type="OrthoDB" id="5297879at2"/>
<gene>
    <name evidence="7" type="ordered locus">Q7C_600</name>
</gene>
<evidence type="ECO:0000313" key="8">
    <source>
        <dbReference type="Proteomes" id="UP000009145"/>
    </source>
</evidence>
<comment type="subcellular location">
    <subcellularLocation>
        <location evidence="1">Cytoplasm</location>
        <location evidence="1">Nucleoid</location>
    </subcellularLocation>
</comment>
<evidence type="ECO:0000256" key="2">
    <source>
        <dbReference type="ARBA" id="ARBA00010610"/>
    </source>
</evidence>
<dbReference type="GO" id="GO:0003680">
    <property type="term" value="F:minor groove of adenine-thymine-rich DNA binding"/>
    <property type="evidence" value="ECO:0007669"/>
    <property type="project" value="TreeGrafter"/>
</dbReference>
<dbReference type="Proteomes" id="UP000009145">
    <property type="component" value="Chromosome"/>
</dbReference>
<dbReference type="Gene3D" id="4.10.430.10">
    <property type="entry name" value="Histone-like protein H-NS, C-terminal domain"/>
    <property type="match status" value="1"/>
</dbReference>
<evidence type="ECO:0000256" key="1">
    <source>
        <dbReference type="ARBA" id="ARBA00004453"/>
    </source>
</evidence>
<sequence length="128" mass="14539">MSKLSDVNLNDFSEQELQKLIHQSKKQIKKLKTKKVAVVNSKDPDVIAVANALRELAKSKKVPPAEALSAVAKNLRIAMTPNRKSRSETPVKYRHPEDENKTWKGFGKRPLWLAEALQKGHKLEEFKV</sequence>
<dbReference type="GO" id="GO:0000976">
    <property type="term" value="F:transcription cis-regulatory region binding"/>
    <property type="evidence" value="ECO:0007669"/>
    <property type="project" value="TreeGrafter"/>
</dbReference>
<dbReference type="KEGG" id="mec:Q7C_600"/>
<keyword evidence="3" id="KW-0963">Cytoplasm</keyword>
<organism evidence="7 8">
    <name type="scientific">Methylophaga frappieri (strain ATCC BAA-2434 / DSM 25690 / JAM7)</name>
    <dbReference type="NCBI Taxonomy" id="754477"/>
    <lineage>
        <taxon>Bacteria</taxon>
        <taxon>Pseudomonadati</taxon>
        <taxon>Pseudomonadota</taxon>
        <taxon>Gammaproteobacteria</taxon>
        <taxon>Thiotrichales</taxon>
        <taxon>Piscirickettsiaceae</taxon>
        <taxon>Methylophaga</taxon>
    </lineage>
</organism>